<dbReference type="InterPro" id="IPR035906">
    <property type="entry name" value="MetI-like_sf"/>
</dbReference>
<evidence type="ECO:0000313" key="10">
    <source>
        <dbReference type="Proteomes" id="UP001500655"/>
    </source>
</evidence>
<comment type="similarity">
    <text evidence="7">Belongs to the binding-protein-dependent transport system permease family.</text>
</comment>
<protein>
    <submittedName>
        <fullName evidence="9">ABC transporter permease</fullName>
    </submittedName>
</protein>
<evidence type="ECO:0000256" key="5">
    <source>
        <dbReference type="ARBA" id="ARBA00022989"/>
    </source>
</evidence>
<dbReference type="InterPro" id="IPR025966">
    <property type="entry name" value="OppC_N"/>
</dbReference>
<dbReference type="Pfam" id="PF12911">
    <property type="entry name" value="OppC_N"/>
    <property type="match status" value="1"/>
</dbReference>
<keyword evidence="3" id="KW-1003">Cell membrane</keyword>
<dbReference type="SUPFAM" id="SSF161098">
    <property type="entry name" value="MetI-like"/>
    <property type="match status" value="1"/>
</dbReference>
<keyword evidence="2 7" id="KW-0813">Transport</keyword>
<keyword evidence="4 7" id="KW-0812">Transmembrane</keyword>
<evidence type="ECO:0000256" key="3">
    <source>
        <dbReference type="ARBA" id="ARBA00022475"/>
    </source>
</evidence>
<dbReference type="PANTHER" id="PTHR43386:SF1">
    <property type="entry name" value="D,D-DIPEPTIDE TRANSPORT SYSTEM PERMEASE PROTEIN DDPC-RELATED"/>
    <property type="match status" value="1"/>
</dbReference>
<evidence type="ECO:0000256" key="1">
    <source>
        <dbReference type="ARBA" id="ARBA00004651"/>
    </source>
</evidence>
<comment type="caution">
    <text evidence="9">The sequence shown here is derived from an EMBL/GenBank/DDBJ whole genome shotgun (WGS) entry which is preliminary data.</text>
</comment>
<proteinExistence type="inferred from homology"/>
<feature type="transmembrane region" description="Helical" evidence="7">
    <location>
        <begin position="86"/>
        <end position="112"/>
    </location>
</feature>
<evidence type="ECO:0000256" key="2">
    <source>
        <dbReference type="ARBA" id="ARBA00022448"/>
    </source>
</evidence>
<keyword evidence="6 7" id="KW-0472">Membrane</keyword>
<evidence type="ECO:0000256" key="4">
    <source>
        <dbReference type="ARBA" id="ARBA00022692"/>
    </source>
</evidence>
<keyword evidence="5 7" id="KW-1133">Transmembrane helix</keyword>
<dbReference type="Pfam" id="PF00528">
    <property type="entry name" value="BPD_transp_1"/>
    <property type="match status" value="1"/>
</dbReference>
<dbReference type="InterPro" id="IPR050366">
    <property type="entry name" value="BP-dependent_transpt_permease"/>
</dbReference>
<accession>A0ABN2JSZ9</accession>
<sequence>MSATATRARSRRNLFASPMTRVGLVLLGIVAVITIVGPLVYDVSPTRTNAMDGYAPPSAAYPLGTDQLGRDTLARLLHAGLLSIPAGLLAVGIGAVIGSLIGVASGFVGGFVDNTIMRVVDVLLSFPTLLTAIVVVAILGPSVTSAIIAVSIAALPSYARVMRGSVLPLRSAAFIQAARVSNTPLYRLLFVHVLPNVADVLIVLLVIGMGNGIVVLSALSFLGIGVQPPQADWGVMLTEGVDAIYTAPVAALAPAVMLMLTVLGINFLGEGLGARLRVDTARRRPR</sequence>
<comment type="subcellular location">
    <subcellularLocation>
        <location evidence="1 7">Cell membrane</location>
        <topology evidence="1 7">Multi-pass membrane protein</topology>
    </subcellularLocation>
</comment>
<reference evidence="9 10" key="1">
    <citation type="journal article" date="2019" name="Int. J. Syst. Evol. Microbiol.">
        <title>The Global Catalogue of Microorganisms (GCM) 10K type strain sequencing project: providing services to taxonomists for standard genome sequencing and annotation.</title>
        <authorList>
            <consortium name="The Broad Institute Genomics Platform"/>
            <consortium name="The Broad Institute Genome Sequencing Center for Infectious Disease"/>
            <person name="Wu L."/>
            <person name="Ma J."/>
        </authorList>
    </citation>
    <scope>NUCLEOTIDE SEQUENCE [LARGE SCALE GENOMIC DNA]</scope>
    <source>
        <strain evidence="9 10">JCM 13249</strain>
    </source>
</reference>
<dbReference type="EMBL" id="BAAALS010000002">
    <property type="protein sequence ID" value="GAA1737986.1"/>
    <property type="molecule type" value="Genomic_DNA"/>
</dbReference>
<dbReference type="Proteomes" id="UP001500655">
    <property type="component" value="Unassembled WGS sequence"/>
</dbReference>
<evidence type="ECO:0000313" key="9">
    <source>
        <dbReference type="EMBL" id="GAA1737986.1"/>
    </source>
</evidence>
<feature type="transmembrane region" description="Helical" evidence="7">
    <location>
        <begin position="244"/>
        <end position="268"/>
    </location>
</feature>
<dbReference type="CDD" id="cd06261">
    <property type="entry name" value="TM_PBP2"/>
    <property type="match status" value="1"/>
</dbReference>
<feature type="domain" description="ABC transmembrane type-1" evidence="8">
    <location>
        <begin position="84"/>
        <end position="269"/>
    </location>
</feature>
<gene>
    <name evidence="9" type="ORF">GCM10009681_05840</name>
</gene>
<name>A0ABN2JSZ9_9ACTN</name>
<dbReference type="PANTHER" id="PTHR43386">
    <property type="entry name" value="OLIGOPEPTIDE TRANSPORT SYSTEM PERMEASE PROTEIN APPC"/>
    <property type="match status" value="1"/>
</dbReference>
<feature type="transmembrane region" description="Helical" evidence="7">
    <location>
        <begin position="21"/>
        <end position="41"/>
    </location>
</feature>
<evidence type="ECO:0000259" key="8">
    <source>
        <dbReference type="PROSITE" id="PS50928"/>
    </source>
</evidence>
<feature type="transmembrane region" description="Helical" evidence="7">
    <location>
        <begin position="197"/>
        <end position="224"/>
    </location>
</feature>
<dbReference type="InterPro" id="IPR000515">
    <property type="entry name" value="MetI-like"/>
</dbReference>
<keyword evidence="10" id="KW-1185">Reference proteome</keyword>
<evidence type="ECO:0000256" key="6">
    <source>
        <dbReference type="ARBA" id="ARBA00023136"/>
    </source>
</evidence>
<dbReference type="Gene3D" id="1.10.3720.10">
    <property type="entry name" value="MetI-like"/>
    <property type="match status" value="1"/>
</dbReference>
<dbReference type="RefSeq" id="WP_344076455.1">
    <property type="nucleotide sequence ID" value="NZ_BAAALS010000002.1"/>
</dbReference>
<dbReference type="PROSITE" id="PS50928">
    <property type="entry name" value="ABC_TM1"/>
    <property type="match status" value="1"/>
</dbReference>
<organism evidence="9 10">
    <name type="scientific">Luedemannella helvata</name>
    <dbReference type="NCBI Taxonomy" id="349315"/>
    <lineage>
        <taxon>Bacteria</taxon>
        <taxon>Bacillati</taxon>
        <taxon>Actinomycetota</taxon>
        <taxon>Actinomycetes</taxon>
        <taxon>Micromonosporales</taxon>
        <taxon>Micromonosporaceae</taxon>
        <taxon>Luedemannella</taxon>
    </lineage>
</organism>
<evidence type="ECO:0000256" key="7">
    <source>
        <dbReference type="RuleBase" id="RU363032"/>
    </source>
</evidence>